<dbReference type="InterPro" id="IPR012327">
    <property type="entry name" value="MeTrfase_D12"/>
</dbReference>
<evidence type="ECO:0000313" key="5">
    <source>
        <dbReference type="Proteomes" id="UP000515804"/>
    </source>
</evidence>
<dbReference type="InterPro" id="IPR029063">
    <property type="entry name" value="SAM-dependent_MTases_sf"/>
</dbReference>
<dbReference type="GO" id="GO:0009307">
    <property type="term" value="P:DNA restriction-modification system"/>
    <property type="evidence" value="ECO:0007669"/>
    <property type="project" value="InterPro"/>
</dbReference>
<accession>A0A7G9SLN8</accession>
<keyword evidence="2" id="KW-0808">Transferase</keyword>
<dbReference type="EMBL" id="CP060719">
    <property type="protein sequence ID" value="QNN68763.1"/>
    <property type="molecule type" value="Genomic_DNA"/>
</dbReference>
<dbReference type="RefSeq" id="WP_187551287.1">
    <property type="nucleotide sequence ID" value="NZ_BMZL01000002.1"/>
</dbReference>
<evidence type="ECO:0000256" key="2">
    <source>
        <dbReference type="ARBA" id="ARBA00022679"/>
    </source>
</evidence>
<dbReference type="GO" id="GO:0009007">
    <property type="term" value="F:site-specific DNA-methyltransferase (adenine-specific) activity"/>
    <property type="evidence" value="ECO:0007669"/>
    <property type="project" value="UniProtKB-EC"/>
</dbReference>
<dbReference type="GO" id="GO:0032259">
    <property type="term" value="P:methylation"/>
    <property type="evidence" value="ECO:0007669"/>
    <property type="project" value="UniProtKB-KW"/>
</dbReference>
<reference evidence="4 5" key="1">
    <citation type="submission" date="2020-08" db="EMBL/GenBank/DDBJ databases">
        <title>Genome sequence of Thermomonas carbonis KCTC 42013T.</title>
        <authorList>
            <person name="Hyun D.-W."/>
            <person name="Bae J.-W."/>
        </authorList>
    </citation>
    <scope>NUCLEOTIDE SEQUENCE [LARGE SCALE GENOMIC DNA]</scope>
    <source>
        <strain evidence="4 5">KCTC 42013</strain>
    </source>
</reference>
<protein>
    <submittedName>
        <fullName evidence="4">DNA adenine methylase</fullName>
    </submittedName>
</protein>
<keyword evidence="5" id="KW-1185">Reference proteome</keyword>
<organism evidence="4 5">
    <name type="scientific">Thermomonas carbonis</name>
    <dbReference type="NCBI Taxonomy" id="1463158"/>
    <lineage>
        <taxon>Bacteria</taxon>
        <taxon>Pseudomonadati</taxon>
        <taxon>Pseudomonadota</taxon>
        <taxon>Gammaproteobacteria</taxon>
        <taxon>Lysobacterales</taxon>
        <taxon>Lysobacteraceae</taxon>
        <taxon>Thermomonas</taxon>
    </lineage>
</organism>
<dbReference type="SUPFAM" id="SSF53335">
    <property type="entry name" value="S-adenosyl-L-methionine-dependent methyltransferases"/>
    <property type="match status" value="1"/>
</dbReference>
<keyword evidence="1 4" id="KW-0489">Methyltransferase</keyword>
<keyword evidence="3" id="KW-0949">S-adenosyl-L-methionine</keyword>
<sequence length="462" mass="52396">MEKYLGNKSSLLPLIEGFFKSRIPTANRISDVFAGTNNVSRYFRGRGWTTAACDVNRFSYVLAQAYLGTDEPPIFSAVRTRRVNAFRMRHMQHELARSVARFGHAYLPNVSAAEAFVDLSALANVLVRLQLIGESNTSSGVITDCFTQWGSRSKYESQRGAKGARNYFSRQNALFLDGVLATIRKWWADGQLTRNEVFLLMTAVLEEVVITANVNGTFHDFNRDRIWPNAEQNFQLRVPLVSCSQPVGEIANADAVDVARVFARHDIAYLDPPYNFRQYSAYYHFLNFVAAYPFLSDVEAYVSGLSHVRGQHPEDDFASDFCYRRKFVTSLRRLIENIDADHVVLSYYGGRNHWNHWASVDEPTDEGLEELRTLFDDSDLFSHSEVVPALEIRKNYQSRVGEQKGLVNEYLFHGVRRNRIARANSECVSPLVTNSRWGLVDKFVHTTAAGNDEVDQGVRATG</sequence>
<gene>
    <name evidence="4" type="ORF">H9L16_08370</name>
</gene>
<dbReference type="AlphaFoldDB" id="A0A7G9SLN8"/>
<proteinExistence type="predicted"/>
<evidence type="ECO:0000256" key="3">
    <source>
        <dbReference type="ARBA" id="ARBA00022691"/>
    </source>
</evidence>
<evidence type="ECO:0000313" key="4">
    <source>
        <dbReference type="EMBL" id="QNN68763.1"/>
    </source>
</evidence>
<dbReference type="KEGG" id="tcn:H9L16_08370"/>
<dbReference type="Proteomes" id="UP000515804">
    <property type="component" value="Chromosome"/>
</dbReference>
<name>A0A7G9SLN8_9GAMM</name>
<dbReference type="Pfam" id="PF02086">
    <property type="entry name" value="MethyltransfD12"/>
    <property type="match status" value="2"/>
</dbReference>
<evidence type="ECO:0000256" key="1">
    <source>
        <dbReference type="ARBA" id="ARBA00022603"/>
    </source>
</evidence>